<protein>
    <submittedName>
        <fullName evidence="2">Uncharacterized protein</fullName>
    </submittedName>
</protein>
<organism evidence="2 3">
    <name type="scientific">Desmophyllum pertusum</name>
    <dbReference type="NCBI Taxonomy" id="174260"/>
    <lineage>
        <taxon>Eukaryota</taxon>
        <taxon>Metazoa</taxon>
        <taxon>Cnidaria</taxon>
        <taxon>Anthozoa</taxon>
        <taxon>Hexacorallia</taxon>
        <taxon>Scleractinia</taxon>
        <taxon>Caryophylliina</taxon>
        <taxon>Caryophylliidae</taxon>
        <taxon>Desmophyllum</taxon>
    </lineage>
</organism>
<accession>A0A9X0A418</accession>
<proteinExistence type="predicted"/>
<evidence type="ECO:0000313" key="3">
    <source>
        <dbReference type="Proteomes" id="UP001163046"/>
    </source>
</evidence>
<name>A0A9X0A418_9CNID</name>
<dbReference type="Proteomes" id="UP001163046">
    <property type="component" value="Unassembled WGS sequence"/>
</dbReference>
<evidence type="ECO:0000313" key="2">
    <source>
        <dbReference type="EMBL" id="KAJ7392434.1"/>
    </source>
</evidence>
<keyword evidence="3" id="KW-1185">Reference proteome</keyword>
<dbReference type="AlphaFoldDB" id="A0A9X0A418"/>
<reference evidence="2" key="1">
    <citation type="submission" date="2023-01" db="EMBL/GenBank/DDBJ databases">
        <title>Genome assembly of the deep-sea coral Lophelia pertusa.</title>
        <authorList>
            <person name="Herrera S."/>
            <person name="Cordes E."/>
        </authorList>
    </citation>
    <scope>NUCLEOTIDE SEQUENCE</scope>
    <source>
        <strain evidence="2">USNM1676648</strain>
        <tissue evidence="2">Polyp</tissue>
    </source>
</reference>
<gene>
    <name evidence="2" type="ORF">OS493_012097</name>
</gene>
<dbReference type="EMBL" id="MU825401">
    <property type="protein sequence ID" value="KAJ7392434.1"/>
    <property type="molecule type" value="Genomic_DNA"/>
</dbReference>
<sequence>MVVEVGNSSGSTSDNNTSVVQSMSSESLLFMKDKINIPLIEELSESSDVNANKMTPPTDAPRKHKSWHGNGKVSAGVGHGIFTESPPSSQYFPVCRHFSSSNGDDGIGQRTRSESFVDDNEENEIIPMKKLHRQWSFDQEEFSVVTPRNCHSVGDLT</sequence>
<comment type="caution">
    <text evidence="2">The sequence shown here is derived from an EMBL/GenBank/DDBJ whole genome shotgun (WGS) entry which is preliminary data.</text>
</comment>
<feature type="region of interest" description="Disordered" evidence="1">
    <location>
        <begin position="49"/>
        <end position="71"/>
    </location>
</feature>
<evidence type="ECO:0000256" key="1">
    <source>
        <dbReference type="SAM" id="MobiDB-lite"/>
    </source>
</evidence>